<feature type="compositionally biased region" description="Polar residues" evidence="1">
    <location>
        <begin position="111"/>
        <end position="125"/>
    </location>
</feature>
<feature type="region of interest" description="Disordered" evidence="1">
    <location>
        <begin position="42"/>
        <end position="76"/>
    </location>
</feature>
<evidence type="ECO:0000313" key="3">
    <source>
        <dbReference type="EMBL" id="CCG20569.1"/>
    </source>
</evidence>
<feature type="compositionally biased region" description="Basic and acidic residues" evidence="1">
    <location>
        <begin position="231"/>
        <end position="240"/>
    </location>
</feature>
<gene>
    <name evidence="3" type="ORF">CORT_0A01780</name>
</gene>
<dbReference type="OrthoDB" id="5595797at2759"/>
<keyword evidence="4" id="KW-1185">Reference proteome</keyword>
<feature type="domain" description="DUF3020" evidence="2">
    <location>
        <begin position="939"/>
        <end position="986"/>
    </location>
</feature>
<feature type="compositionally biased region" description="Basic and acidic residues" evidence="1">
    <location>
        <begin position="718"/>
        <end position="734"/>
    </location>
</feature>
<dbReference type="HOGENOM" id="CLU_268954_0_0_1"/>
<feature type="compositionally biased region" description="Polar residues" evidence="1">
    <location>
        <begin position="741"/>
        <end position="751"/>
    </location>
</feature>
<dbReference type="GeneID" id="14537131"/>
<feature type="compositionally biased region" description="Polar residues" evidence="1">
    <location>
        <begin position="349"/>
        <end position="361"/>
    </location>
</feature>
<feature type="compositionally biased region" description="Basic and acidic residues" evidence="1">
    <location>
        <begin position="92"/>
        <end position="110"/>
    </location>
</feature>
<proteinExistence type="predicted"/>
<evidence type="ECO:0000256" key="1">
    <source>
        <dbReference type="SAM" id="MobiDB-lite"/>
    </source>
</evidence>
<feature type="region of interest" description="Disordered" evidence="1">
    <location>
        <begin position="274"/>
        <end position="315"/>
    </location>
</feature>
<feature type="compositionally biased region" description="Basic and acidic residues" evidence="1">
    <location>
        <begin position="998"/>
        <end position="1013"/>
    </location>
</feature>
<name>H8WVU5_CANO9</name>
<sequence length="1218" mass="134896">MSEKKDPGSKSLESNLRRYDDELESSIGAIFDSIDFSSIEKHAGDEIRENKDSHEGIPSTQYSPTPNSYDDDGMEDAIDNALNDVFDFKTEATERIATDEEHHRGDEEKTLQSALVSESLSNNVSAEGDLSARAVESSVPTGSENQDLDDAIDSAFDNLLRDPKPSHDEGSHKAALQEEVDRNRGDDTALTSEIMETGAQTQEQNDLVENHSAGQNDDLKHDISDSSYGGRDGEGQEQQKTDASSTTGPVNGDDPDDELDFAIRNALGNIFEKQTQEITTHSTSPPAADSGKGERHGSDVSATSKMKHGSSLQDEPKIISHIRSYADHDDTKTSTNVMFEGTNKRSKSKLTQVPKDSTTIPDDNLDENLRGIIGQAFDEIFGKESSNANYSNEVLQPQAHKKTKSNITTNHKNYESRGMGPTLSHAIQNTATDSLRQHKSIDGTHSTTSFGVQNYEQDEDQSLVDAIGAAFRSIEESSSKNRSSTFHEDFEHHPTADDVVFEGRSDDKNYASKSHKQTGDEKAATDQDIVDAIADAFKSAMSAEHDMRNYKTNKDESFHEPQLKFRKKSVKTLANEITQQVQYRFKDEQKARESMQVAGTFNVKPIPAVHSQKDDVLSRLDSQESNIKLRTAITSAVKSAVGAEKEDEIVDIEELQMNDILQNAIKMASENPQELISNLEIDQVISVDDKGRSKILEEPHKANLTGLGARHRVRPSKPAKDQLRVPPSLEDKSKSSLSSETKNGNNEQFDFSSGLISKEDAAKNSLLSNPDIKSQISSVMSSLTSKINSGELADTNILFTIRQITEELASGGSLANFLSNQTPLDEVISGNEEADRKALANALGMARHFLLDFPSESHVEEKSVDEINTMISNLNEDFSSTTLSLSNERAEFISSIANSTLTALVDDITDIKYSVEVFDDVEKFRNTSPEARRRTRVGNRERKKKWREENAERNRDIELRTRVLKKASAEFGEEDTSSKLEWIESEIKRRKARRHARSQADDDKTEEAAKVENTKLQDVNEKAQQVAQDKRLISQIKDVLKIFFERPDHLKTSSQLITVSSVLGALSLIYSETIKLDEDVMLAGMKSILKTITDRVHILDGHRSRLSQALLRTESSKRRLSEILSNAKRLKVDSSLLASFQDSVPQSLRVADGIVSRPSLQLPRTSPFISHKVGSNAGTSTTGLRKPGSFQKPKAFERPGKDKNRGGSLDSPKVFSTT</sequence>
<reference evidence="3 4" key="1">
    <citation type="journal article" date="2012" name="PLoS ONE">
        <title>Sequence and analysis of the genome of the pathogenic yeast Candida orthopsilosis.</title>
        <authorList>
            <person name="Riccombeni A."/>
            <person name="Vidanes G."/>
            <person name="Proux-Wera E."/>
            <person name="Wolfe K.H."/>
            <person name="Butler G."/>
        </authorList>
    </citation>
    <scope>NUCLEOTIDE SEQUENCE [LARGE SCALE GENOMIC DNA]</scope>
    <source>
        <strain evidence="3 4">Co 90-125</strain>
    </source>
</reference>
<feature type="region of interest" description="Disordered" evidence="1">
    <location>
        <begin position="475"/>
        <end position="499"/>
    </location>
</feature>
<feature type="region of interest" description="Disordered" evidence="1">
    <location>
        <begin position="929"/>
        <end position="950"/>
    </location>
</feature>
<feature type="compositionally biased region" description="Basic and acidic residues" evidence="1">
    <location>
        <begin position="159"/>
        <end position="187"/>
    </location>
</feature>
<dbReference type="EMBL" id="HE681719">
    <property type="protein sequence ID" value="CCG20569.1"/>
    <property type="molecule type" value="Genomic_DNA"/>
</dbReference>
<feature type="compositionally biased region" description="Basic residues" evidence="1">
    <location>
        <begin position="933"/>
        <end position="945"/>
    </location>
</feature>
<feature type="region of interest" description="Disordered" evidence="1">
    <location>
        <begin position="1166"/>
        <end position="1218"/>
    </location>
</feature>
<dbReference type="KEGG" id="cot:CORT_0A01780"/>
<organism evidence="3 4">
    <name type="scientific">Candida orthopsilosis (strain 90-125)</name>
    <name type="common">Yeast</name>
    <dbReference type="NCBI Taxonomy" id="1136231"/>
    <lineage>
        <taxon>Eukaryota</taxon>
        <taxon>Fungi</taxon>
        <taxon>Dikarya</taxon>
        <taxon>Ascomycota</taxon>
        <taxon>Saccharomycotina</taxon>
        <taxon>Pichiomycetes</taxon>
        <taxon>Debaryomycetaceae</taxon>
        <taxon>Candida/Lodderomyces clade</taxon>
        <taxon>Candida</taxon>
    </lineage>
</organism>
<feature type="region of interest" description="Disordered" evidence="1">
    <location>
        <begin position="697"/>
        <end position="751"/>
    </location>
</feature>
<feature type="compositionally biased region" description="Basic and acidic residues" evidence="1">
    <location>
        <begin position="42"/>
        <end position="55"/>
    </location>
</feature>
<dbReference type="Proteomes" id="UP000005018">
    <property type="component" value="Chromosome 1"/>
</dbReference>
<dbReference type="eggNOG" id="ENOG502S97X">
    <property type="taxonomic scope" value="Eukaryota"/>
</dbReference>
<feature type="region of interest" description="Disordered" evidence="1">
    <location>
        <begin position="343"/>
        <end position="363"/>
    </location>
</feature>
<dbReference type="AlphaFoldDB" id="H8WVU5"/>
<dbReference type="RefSeq" id="XP_003866009.1">
    <property type="nucleotide sequence ID" value="XM_003865961.1"/>
</dbReference>
<feature type="compositionally biased region" description="Polar residues" evidence="1">
    <location>
        <begin position="274"/>
        <end position="285"/>
    </location>
</feature>
<evidence type="ECO:0000259" key="2">
    <source>
        <dbReference type="Pfam" id="PF11223"/>
    </source>
</evidence>
<protein>
    <recommendedName>
        <fullName evidence="2">DUF3020 domain-containing protein</fullName>
    </recommendedName>
</protein>
<feature type="compositionally biased region" description="Polar residues" evidence="1">
    <location>
        <begin position="198"/>
        <end position="215"/>
    </location>
</feature>
<dbReference type="Pfam" id="PF11223">
    <property type="entry name" value="DUF3020"/>
    <property type="match status" value="1"/>
</dbReference>
<accession>H8WVU5</accession>
<evidence type="ECO:0000313" key="4">
    <source>
        <dbReference type="Proteomes" id="UP000005018"/>
    </source>
</evidence>
<feature type="region of interest" description="Disordered" evidence="1">
    <location>
        <begin position="993"/>
        <end position="1013"/>
    </location>
</feature>
<dbReference type="InterPro" id="IPR021386">
    <property type="entry name" value="SPP41_DUF3020"/>
</dbReference>
<feature type="compositionally biased region" description="Polar residues" evidence="1">
    <location>
        <begin position="58"/>
        <end position="68"/>
    </location>
</feature>
<feature type="region of interest" description="Disordered" evidence="1">
    <location>
        <begin position="92"/>
        <end position="259"/>
    </location>
</feature>
<feature type="compositionally biased region" description="Basic and acidic residues" evidence="1">
    <location>
        <begin position="1194"/>
        <end position="1205"/>
    </location>
</feature>